<feature type="compositionally biased region" description="Basic and acidic residues" evidence="1">
    <location>
        <begin position="142"/>
        <end position="151"/>
    </location>
</feature>
<dbReference type="RefSeq" id="WP_272009554.1">
    <property type="nucleotide sequence ID" value="NZ_JAQNDN010000027.1"/>
</dbReference>
<sequence length="161" mass="17857">MPPVYPRLVRPVLDGLSLLVFLLALASAGWHAVTTSGCIGPSNLSATQDAVVDVAERLQRLESAHPGTIDTVLASPLPTLRLASIDPTHSRLASLDGWDRPLVFTRLDDEWRVEVRSRGFDGLLHTDDDVYARLDRDGRIRERHELERPPEFDLDETGSAQ</sequence>
<evidence type="ECO:0000313" key="2">
    <source>
        <dbReference type="EMBL" id="MDC0674928.1"/>
    </source>
</evidence>
<organism evidence="2 3">
    <name type="scientific">Nannocystis radixulma</name>
    <dbReference type="NCBI Taxonomy" id="2995305"/>
    <lineage>
        <taxon>Bacteria</taxon>
        <taxon>Pseudomonadati</taxon>
        <taxon>Myxococcota</taxon>
        <taxon>Polyangia</taxon>
        <taxon>Nannocystales</taxon>
        <taxon>Nannocystaceae</taxon>
        <taxon>Nannocystis</taxon>
    </lineage>
</organism>
<keyword evidence="3" id="KW-1185">Reference proteome</keyword>
<dbReference type="Proteomes" id="UP001217838">
    <property type="component" value="Unassembled WGS sequence"/>
</dbReference>
<feature type="region of interest" description="Disordered" evidence="1">
    <location>
        <begin position="142"/>
        <end position="161"/>
    </location>
</feature>
<evidence type="ECO:0000256" key="1">
    <source>
        <dbReference type="SAM" id="MobiDB-lite"/>
    </source>
</evidence>
<evidence type="ECO:0000313" key="3">
    <source>
        <dbReference type="Proteomes" id="UP001217838"/>
    </source>
</evidence>
<comment type="caution">
    <text evidence="2">The sequence shown here is derived from an EMBL/GenBank/DDBJ whole genome shotgun (WGS) entry which is preliminary data.</text>
</comment>
<reference evidence="2 3" key="1">
    <citation type="submission" date="2022-11" db="EMBL/GenBank/DDBJ databases">
        <title>Minimal conservation of predation-associated metabolite biosynthetic gene clusters underscores biosynthetic potential of Myxococcota including descriptions for ten novel species: Archangium lansinium sp. nov., Myxococcus landrumus sp. nov., Nannocystis bai.</title>
        <authorList>
            <person name="Ahearne A."/>
            <person name="Stevens C."/>
            <person name="Dowd S."/>
        </authorList>
    </citation>
    <scope>NUCLEOTIDE SEQUENCE [LARGE SCALE GENOMIC DNA]</scope>
    <source>
        <strain evidence="2 3">NCELM</strain>
    </source>
</reference>
<protein>
    <submittedName>
        <fullName evidence="2">Uncharacterized protein</fullName>
    </submittedName>
</protein>
<proteinExistence type="predicted"/>
<feature type="compositionally biased region" description="Acidic residues" evidence="1">
    <location>
        <begin position="152"/>
        <end position="161"/>
    </location>
</feature>
<name>A0ABT5BMN0_9BACT</name>
<gene>
    <name evidence="2" type="ORF">POL58_44690</name>
</gene>
<dbReference type="EMBL" id="JAQNDN010000027">
    <property type="protein sequence ID" value="MDC0674928.1"/>
    <property type="molecule type" value="Genomic_DNA"/>
</dbReference>
<accession>A0ABT5BMN0</accession>